<dbReference type="AlphaFoldDB" id="A0A4Y6PX23"/>
<dbReference type="EMBL" id="CP041186">
    <property type="protein sequence ID" value="QDG52871.1"/>
    <property type="molecule type" value="Genomic_DNA"/>
</dbReference>
<feature type="signal peptide" evidence="2">
    <location>
        <begin position="1"/>
        <end position="18"/>
    </location>
</feature>
<sequence>MNLRVPISILVASLICTAAASGCVVQHHHHYKQEPSGQPIAAQTADEARSGGDVGLDIASPPQEPAAAQSPRVAEASSAAPGAQASDATARAGALGDCALTNHPTGWVDADCGAMKLVLQTGPAMRGKMHRTFSYAGTYANSLVDGKVSYWGTRKQVEVGSKTRESVDFVLRKNKMIGFGSSSPDRDGEVVAHGLYTIAPTARGRMGMLCMQEAEFDRDRCLAYFDQLIEAQSLEGIGLQHGAKVEVAGVELTSKGACYFSRPHALSCPNGGIKFAADSPAGVRTALRERVAMLQDGEGIEGFHNPHRSVDCRVGDYSTTCHEISYQGVLSKPISMYYDAVVDAAESSYHWTCSYSTRDGAPAPCKAVFGKFVRH</sequence>
<protein>
    <submittedName>
        <fullName evidence="3">Uncharacterized protein</fullName>
    </submittedName>
</protein>
<accession>A0A5B8YC82</accession>
<proteinExistence type="predicted"/>
<accession>A0A4Y6PX23</accession>
<feature type="chain" id="PRO_5030106604" evidence="2">
    <location>
        <begin position="19"/>
        <end position="375"/>
    </location>
</feature>
<dbReference type="OrthoDB" id="9835170at2"/>
<evidence type="ECO:0000313" key="3">
    <source>
        <dbReference type="EMBL" id="QDG52871.1"/>
    </source>
</evidence>
<dbReference type="PROSITE" id="PS51257">
    <property type="entry name" value="PROKAR_LIPOPROTEIN"/>
    <property type="match status" value="1"/>
</dbReference>
<evidence type="ECO:0000313" key="4">
    <source>
        <dbReference type="Proteomes" id="UP000315995"/>
    </source>
</evidence>
<organism evidence="3 4">
    <name type="scientific">Persicimonas caeni</name>
    <dbReference type="NCBI Taxonomy" id="2292766"/>
    <lineage>
        <taxon>Bacteria</taxon>
        <taxon>Deltaproteobacteria</taxon>
        <taxon>Bradymonadales</taxon>
        <taxon>Bradymonadaceae</taxon>
        <taxon>Persicimonas</taxon>
    </lineage>
</organism>
<gene>
    <name evidence="3" type="ORF">FIV42_19625</name>
</gene>
<name>A0A4Y6PX23_PERCE</name>
<reference evidence="3 4" key="1">
    <citation type="submission" date="2019-06" db="EMBL/GenBank/DDBJ databases">
        <title>Persicimonas caeni gen. nov., sp. nov., a predatory bacterium isolated from solar saltern.</title>
        <authorList>
            <person name="Wang S."/>
        </authorList>
    </citation>
    <scope>NUCLEOTIDE SEQUENCE [LARGE SCALE GENOMIC DNA]</scope>
    <source>
        <strain evidence="3 4">YN101</strain>
    </source>
</reference>
<evidence type="ECO:0000256" key="2">
    <source>
        <dbReference type="SAM" id="SignalP"/>
    </source>
</evidence>
<dbReference type="RefSeq" id="WP_141199332.1">
    <property type="nucleotide sequence ID" value="NZ_CP041186.1"/>
</dbReference>
<feature type="region of interest" description="Disordered" evidence="1">
    <location>
        <begin position="33"/>
        <end position="85"/>
    </location>
</feature>
<keyword evidence="2" id="KW-0732">Signal</keyword>
<evidence type="ECO:0000256" key="1">
    <source>
        <dbReference type="SAM" id="MobiDB-lite"/>
    </source>
</evidence>
<dbReference type="Proteomes" id="UP000315995">
    <property type="component" value="Chromosome"/>
</dbReference>
<keyword evidence="4" id="KW-1185">Reference proteome</keyword>
<feature type="compositionally biased region" description="Low complexity" evidence="1">
    <location>
        <begin position="59"/>
        <end position="85"/>
    </location>
</feature>